<dbReference type="InterPro" id="IPR044708">
    <property type="entry name" value="CPR5"/>
</dbReference>
<accession>A0A565CWU0</accession>
<dbReference type="PANTHER" id="PTHR35322">
    <property type="entry name" value="PROTEIN CPR-5"/>
    <property type="match status" value="1"/>
</dbReference>
<organism evidence="1 2">
    <name type="scientific">Arabis nemorensis</name>
    <dbReference type="NCBI Taxonomy" id="586526"/>
    <lineage>
        <taxon>Eukaryota</taxon>
        <taxon>Viridiplantae</taxon>
        <taxon>Streptophyta</taxon>
        <taxon>Embryophyta</taxon>
        <taxon>Tracheophyta</taxon>
        <taxon>Spermatophyta</taxon>
        <taxon>Magnoliopsida</taxon>
        <taxon>eudicotyledons</taxon>
        <taxon>Gunneridae</taxon>
        <taxon>Pentapetalae</taxon>
        <taxon>rosids</taxon>
        <taxon>malvids</taxon>
        <taxon>Brassicales</taxon>
        <taxon>Brassicaceae</taxon>
        <taxon>Arabideae</taxon>
        <taxon>Arabis</taxon>
    </lineage>
</organism>
<dbReference type="GO" id="GO:0010090">
    <property type="term" value="P:trichome morphogenesis"/>
    <property type="evidence" value="ECO:0007669"/>
    <property type="project" value="InterPro"/>
</dbReference>
<dbReference type="AlphaFoldDB" id="A0A565CWU0"/>
<dbReference type="Proteomes" id="UP000489600">
    <property type="component" value="Unassembled WGS sequence"/>
</dbReference>
<evidence type="ECO:0000313" key="1">
    <source>
        <dbReference type="EMBL" id="VVB18168.1"/>
    </source>
</evidence>
<dbReference type="PANTHER" id="PTHR35322:SF2">
    <property type="entry name" value="PROTEIN CPR-5"/>
    <property type="match status" value="1"/>
</dbReference>
<proteinExistence type="predicted"/>
<dbReference type="GO" id="GO:0010150">
    <property type="term" value="P:leaf senescence"/>
    <property type="evidence" value="ECO:0007669"/>
    <property type="project" value="InterPro"/>
</dbReference>
<sequence>MSRRRVGERQAEALALPLGISFAAFTNLVLERSGANQNFYVDDLAIISASAVEESLANVYGDKLGSVATNFERSFKSTLKILKLTSESTFPHQLDNNNVDRSTIENA</sequence>
<dbReference type="GO" id="GO:0006952">
    <property type="term" value="P:defense response"/>
    <property type="evidence" value="ECO:0007669"/>
    <property type="project" value="InterPro"/>
</dbReference>
<gene>
    <name evidence="1" type="ORF">ANE_LOCUS28612</name>
</gene>
<dbReference type="EMBL" id="CABITT030000008">
    <property type="protein sequence ID" value="VVB18168.1"/>
    <property type="molecule type" value="Genomic_DNA"/>
</dbReference>
<dbReference type="OrthoDB" id="2017423at2759"/>
<keyword evidence="2" id="KW-1185">Reference proteome</keyword>
<name>A0A565CWU0_9BRAS</name>
<comment type="caution">
    <text evidence="1">The sequence shown here is derived from an EMBL/GenBank/DDBJ whole genome shotgun (WGS) entry which is preliminary data.</text>
</comment>
<reference evidence="1" key="1">
    <citation type="submission" date="2019-07" db="EMBL/GenBank/DDBJ databases">
        <authorList>
            <person name="Dittberner H."/>
        </authorList>
    </citation>
    <scope>NUCLEOTIDE SEQUENCE [LARGE SCALE GENOMIC DNA]</scope>
</reference>
<protein>
    <submittedName>
        <fullName evidence="1">Uncharacterized protein</fullName>
    </submittedName>
</protein>
<evidence type="ECO:0000313" key="2">
    <source>
        <dbReference type="Proteomes" id="UP000489600"/>
    </source>
</evidence>